<dbReference type="KEGG" id="maqu:Maq22A_2p42125"/>
<dbReference type="Proteomes" id="UP000061432">
    <property type="component" value="Plasmid pMaq22A_2p"/>
</dbReference>
<sequence length="66" mass="7087">MDLDRADPTPEITHQAPALPVPLAAGLPRTDEILIERVEQHARAAHGAFADNTVRAFAADSRIFAA</sequence>
<keyword evidence="1" id="KW-0614">Plasmid</keyword>
<dbReference type="PATRIC" id="fig|270351.10.peg.7338"/>
<evidence type="ECO:0000313" key="1">
    <source>
        <dbReference type="EMBL" id="BAQ50170.1"/>
    </source>
</evidence>
<protein>
    <submittedName>
        <fullName evidence="1">Integrase family protein</fullName>
    </submittedName>
</protein>
<dbReference type="AlphaFoldDB" id="A0A0C6G275"/>
<proteinExistence type="predicted"/>
<evidence type="ECO:0000313" key="2">
    <source>
        <dbReference type="Proteomes" id="UP000061432"/>
    </source>
</evidence>
<dbReference type="RefSeq" id="WP_244533764.1">
    <property type="nucleotide sequence ID" value="NZ_AP014706.1"/>
</dbReference>
<geneLocation type="plasmid" evidence="2">
    <name>pMaq22A_2p DNA</name>
</geneLocation>
<name>A0A0C6G275_9HYPH</name>
<organism evidence="1 2">
    <name type="scientific">Methylobacterium aquaticum</name>
    <dbReference type="NCBI Taxonomy" id="270351"/>
    <lineage>
        <taxon>Bacteria</taxon>
        <taxon>Pseudomonadati</taxon>
        <taxon>Pseudomonadota</taxon>
        <taxon>Alphaproteobacteria</taxon>
        <taxon>Hyphomicrobiales</taxon>
        <taxon>Methylobacteriaceae</taxon>
        <taxon>Methylobacterium</taxon>
    </lineage>
</organism>
<reference evidence="2" key="2">
    <citation type="submission" date="2015-01" db="EMBL/GenBank/DDBJ databases">
        <title>Complete genome sequence of Methylobacterium aquaticum strain 22A.</title>
        <authorList>
            <person name="Tani A."/>
            <person name="Ogura Y."/>
            <person name="Hayashi T."/>
        </authorList>
    </citation>
    <scope>NUCLEOTIDE SEQUENCE [LARGE SCALE GENOMIC DNA]</scope>
    <source>
        <strain evidence="2">MA-22A</strain>
        <plasmid evidence="2">Plasmid pMaq22A_2p DNA</plasmid>
    </source>
</reference>
<dbReference type="EMBL" id="AP014706">
    <property type="protein sequence ID" value="BAQ50170.1"/>
    <property type="molecule type" value="Genomic_DNA"/>
</dbReference>
<gene>
    <name evidence="1" type="ORF">Maq22A_2p42125</name>
</gene>
<accession>A0A0C6G275</accession>
<reference evidence="1 2" key="1">
    <citation type="journal article" date="2015" name="Genome Announc.">
        <title>Complete Genome Sequence of Methylobacterium aquaticum Strain 22A, Isolated from Racomitrium japonicum Moss.</title>
        <authorList>
            <person name="Tani A."/>
            <person name="Ogura Y."/>
            <person name="Hayashi T."/>
            <person name="Kimbara K."/>
        </authorList>
    </citation>
    <scope>NUCLEOTIDE SEQUENCE [LARGE SCALE GENOMIC DNA]</scope>
    <source>
        <strain evidence="1 2">MA-22A</strain>
        <plasmid evidence="2">Plasmid pMaq22A_2p DNA</plasmid>
    </source>
</reference>